<reference evidence="1" key="2">
    <citation type="journal article" date="2015" name="Data Brief">
        <title>Shoot transcriptome of the giant reed, Arundo donax.</title>
        <authorList>
            <person name="Barrero R.A."/>
            <person name="Guerrero F.D."/>
            <person name="Moolhuijzen P."/>
            <person name="Goolsby J.A."/>
            <person name="Tidwell J."/>
            <person name="Bellgard S.E."/>
            <person name="Bellgard M.I."/>
        </authorList>
    </citation>
    <scope>NUCLEOTIDE SEQUENCE</scope>
    <source>
        <tissue evidence="1">Shoot tissue taken approximately 20 cm above the soil surface</tissue>
    </source>
</reference>
<name>A0A0A8XSX4_ARUDO</name>
<accession>A0A0A8XSX4</accession>
<protein>
    <submittedName>
        <fullName evidence="1">Uncharacterized protein</fullName>
    </submittedName>
</protein>
<proteinExistence type="predicted"/>
<reference evidence="1" key="1">
    <citation type="submission" date="2014-09" db="EMBL/GenBank/DDBJ databases">
        <authorList>
            <person name="Magalhaes I.L.F."/>
            <person name="Oliveira U."/>
            <person name="Santos F.R."/>
            <person name="Vidigal T.H.D.A."/>
            <person name="Brescovit A.D."/>
            <person name="Santos A.J."/>
        </authorList>
    </citation>
    <scope>NUCLEOTIDE SEQUENCE</scope>
    <source>
        <tissue evidence="1">Shoot tissue taken approximately 20 cm above the soil surface</tissue>
    </source>
</reference>
<organism evidence="1">
    <name type="scientific">Arundo donax</name>
    <name type="common">Giant reed</name>
    <name type="synonym">Donax arundinaceus</name>
    <dbReference type="NCBI Taxonomy" id="35708"/>
    <lineage>
        <taxon>Eukaryota</taxon>
        <taxon>Viridiplantae</taxon>
        <taxon>Streptophyta</taxon>
        <taxon>Embryophyta</taxon>
        <taxon>Tracheophyta</taxon>
        <taxon>Spermatophyta</taxon>
        <taxon>Magnoliopsida</taxon>
        <taxon>Liliopsida</taxon>
        <taxon>Poales</taxon>
        <taxon>Poaceae</taxon>
        <taxon>PACMAD clade</taxon>
        <taxon>Arundinoideae</taxon>
        <taxon>Arundineae</taxon>
        <taxon>Arundo</taxon>
    </lineage>
</organism>
<dbReference type="EMBL" id="GBRH01283073">
    <property type="protein sequence ID" value="JAD14822.1"/>
    <property type="molecule type" value="Transcribed_RNA"/>
</dbReference>
<evidence type="ECO:0000313" key="1">
    <source>
        <dbReference type="EMBL" id="JAD14822.1"/>
    </source>
</evidence>
<sequence length="210" mass="22923">MARIHPTGVHRRRQFPGEEFLPASVDVHAEPAAAVTAVAAMAMDTEAPARQESCTQHRIAPTAGGRRRKHYSGGGRRSCGWRAALRCHKACLRRCRGGGGPCRGDVGGGVRPVLPVQQGGHRPAVGDRPERPAAEGVRDRRAVAEEVGAGARLRGFQQRHRILAGLRGVQGDSIERRRDRGGVDDQELRQRMVQALRNTVQEEDNKFVQS</sequence>
<dbReference type="AlphaFoldDB" id="A0A0A8XSX4"/>